<dbReference type="Proteomes" id="UP000265742">
    <property type="component" value="Unassembled WGS sequence"/>
</dbReference>
<keyword evidence="4" id="KW-1185">Reference proteome</keyword>
<accession>A0A3A1UAY5</accession>
<dbReference type="Pfam" id="PF04264">
    <property type="entry name" value="YceI"/>
    <property type="match status" value="1"/>
</dbReference>
<sequence length="238" mass="24685">MRRRTKVLIVVGAVVVVGAVAAATAGPVLYRDLVVGPPDAAPSLQAQEEDAPTPTVSASVDPLAALPSSWRVARGSYAGYRVDERLNGTPVTVTGRNRAVSGTVETSGTRVSAATIVVDLRKVATSEPARDAYFRSTAIDTDRHPTATFTLTGPIAAPAGTRIGAVTEVVARGTLELHGTKREVSAPLQAVVGAESSKIAGSIPIRFSDYGVTAPDLAFVQVEKTGRIEFQVELTPAG</sequence>
<dbReference type="OrthoDB" id="117810at2"/>
<comment type="similarity">
    <text evidence="1">Belongs to the UPF0312 family.</text>
</comment>
<dbReference type="InterPro" id="IPR007372">
    <property type="entry name" value="Lipid/polyisoprenoid-bd_YceI"/>
</dbReference>
<evidence type="ECO:0000256" key="1">
    <source>
        <dbReference type="ARBA" id="ARBA00008812"/>
    </source>
</evidence>
<dbReference type="PANTHER" id="PTHR34406">
    <property type="entry name" value="PROTEIN YCEI"/>
    <property type="match status" value="1"/>
</dbReference>
<dbReference type="PANTHER" id="PTHR34406:SF1">
    <property type="entry name" value="PROTEIN YCEI"/>
    <property type="match status" value="1"/>
</dbReference>
<comment type="caution">
    <text evidence="3">The sequence shown here is derived from an EMBL/GenBank/DDBJ whole genome shotgun (WGS) entry which is preliminary data.</text>
</comment>
<dbReference type="SMART" id="SM00867">
    <property type="entry name" value="YceI"/>
    <property type="match status" value="1"/>
</dbReference>
<reference evidence="4" key="1">
    <citation type="submission" date="2018-09" db="EMBL/GenBank/DDBJ databases">
        <authorList>
            <person name="Kim I."/>
        </authorList>
    </citation>
    <scope>NUCLEOTIDE SEQUENCE [LARGE SCALE GENOMIC DNA]</scope>
    <source>
        <strain evidence="4">DD4a</strain>
    </source>
</reference>
<proteinExistence type="inferred from homology"/>
<gene>
    <name evidence="3" type="ORF">D1781_05595</name>
</gene>
<evidence type="ECO:0000259" key="2">
    <source>
        <dbReference type="SMART" id="SM00867"/>
    </source>
</evidence>
<evidence type="ECO:0000313" key="4">
    <source>
        <dbReference type="Proteomes" id="UP000265742"/>
    </source>
</evidence>
<feature type="domain" description="Lipid/polyisoprenoid-binding YceI-like" evidence="2">
    <location>
        <begin position="69"/>
        <end position="235"/>
    </location>
</feature>
<protein>
    <submittedName>
        <fullName evidence="3">YceI family protein</fullName>
    </submittedName>
</protein>
<dbReference type="Gene3D" id="2.40.128.110">
    <property type="entry name" value="Lipid/polyisoprenoid-binding, YceI-like"/>
    <property type="match status" value="1"/>
</dbReference>
<organism evidence="3 4">
    <name type="scientific">Amnibacterium setariae</name>
    <dbReference type="NCBI Taxonomy" id="2306585"/>
    <lineage>
        <taxon>Bacteria</taxon>
        <taxon>Bacillati</taxon>
        <taxon>Actinomycetota</taxon>
        <taxon>Actinomycetes</taxon>
        <taxon>Micrococcales</taxon>
        <taxon>Microbacteriaceae</taxon>
        <taxon>Amnibacterium</taxon>
    </lineage>
</organism>
<dbReference type="AlphaFoldDB" id="A0A3A1UAY5"/>
<dbReference type="EMBL" id="QXTG01000001">
    <property type="protein sequence ID" value="RIX31399.1"/>
    <property type="molecule type" value="Genomic_DNA"/>
</dbReference>
<dbReference type="InterPro" id="IPR036761">
    <property type="entry name" value="TTHA0802/YceI-like_sf"/>
</dbReference>
<name>A0A3A1UAY5_9MICO</name>
<dbReference type="SUPFAM" id="SSF101874">
    <property type="entry name" value="YceI-like"/>
    <property type="match status" value="1"/>
</dbReference>
<evidence type="ECO:0000313" key="3">
    <source>
        <dbReference type="EMBL" id="RIX31399.1"/>
    </source>
</evidence>